<evidence type="ECO:0000313" key="2">
    <source>
        <dbReference type="EMBL" id="MFB0835683.1"/>
    </source>
</evidence>
<feature type="compositionally biased region" description="Basic and acidic residues" evidence="1">
    <location>
        <begin position="92"/>
        <end position="101"/>
    </location>
</feature>
<dbReference type="Proteomes" id="UP001575652">
    <property type="component" value="Unassembled WGS sequence"/>
</dbReference>
<protein>
    <submittedName>
        <fullName evidence="2">Uncharacterized protein</fullName>
    </submittedName>
</protein>
<feature type="region of interest" description="Disordered" evidence="1">
    <location>
        <begin position="130"/>
        <end position="168"/>
    </location>
</feature>
<evidence type="ECO:0000313" key="3">
    <source>
        <dbReference type="Proteomes" id="UP001575652"/>
    </source>
</evidence>
<evidence type="ECO:0000256" key="1">
    <source>
        <dbReference type="SAM" id="MobiDB-lite"/>
    </source>
</evidence>
<sequence>MTDTASPFITPAVTGAAQTAAGQYLVEASTPATFRKLLDAHEIATRVTAAVAGPIATAVRLHDIAFIEKLHHTDEAAGEGWTGQGQLSWDSEPGRPGEHRAGTITDWLRLQAEATDTSGQVGAVPLAARLERAQNAHPGRLHPGTRPVDPSAPNPRLKASPPPPSGRF</sequence>
<organism evidence="2 3">
    <name type="scientific">Arthrobacter halodurans</name>
    <dbReference type="NCBI Taxonomy" id="516699"/>
    <lineage>
        <taxon>Bacteria</taxon>
        <taxon>Bacillati</taxon>
        <taxon>Actinomycetota</taxon>
        <taxon>Actinomycetes</taxon>
        <taxon>Micrococcales</taxon>
        <taxon>Micrococcaceae</taxon>
        <taxon>Arthrobacter</taxon>
    </lineage>
</organism>
<reference evidence="2 3" key="1">
    <citation type="submission" date="2024-09" db="EMBL/GenBank/DDBJ databases">
        <authorList>
            <person name="Salinas-Garcia M.A."/>
            <person name="Prieme A."/>
        </authorList>
    </citation>
    <scope>NUCLEOTIDE SEQUENCE [LARGE SCALE GENOMIC DNA]</scope>
    <source>
        <strain evidence="2 3">DSM 21081</strain>
    </source>
</reference>
<accession>A0ABV4UPU5</accession>
<gene>
    <name evidence="2" type="ORF">ACETWP_13915</name>
</gene>
<comment type="caution">
    <text evidence="2">The sequence shown here is derived from an EMBL/GenBank/DDBJ whole genome shotgun (WGS) entry which is preliminary data.</text>
</comment>
<name>A0ABV4UPU5_9MICC</name>
<proteinExistence type="predicted"/>
<dbReference type="EMBL" id="JBHDLJ010000013">
    <property type="protein sequence ID" value="MFB0835683.1"/>
    <property type="molecule type" value="Genomic_DNA"/>
</dbReference>
<keyword evidence="3" id="KW-1185">Reference proteome</keyword>
<dbReference type="RefSeq" id="WP_373972860.1">
    <property type="nucleotide sequence ID" value="NZ_JBHDLJ010000013.1"/>
</dbReference>
<feature type="region of interest" description="Disordered" evidence="1">
    <location>
        <begin position="77"/>
        <end position="101"/>
    </location>
</feature>